<sequence length="107" mass="12342">MSKLIQSTENQFGYVFGRIHFIRSSRRHLFEDDLSSLIKAWKKSGNNERARDRKSRSSKGEIACDWANLVGGMFPDCNLETIAYRDDLRYDILIGIMFMGRNSEDSG</sequence>
<protein>
    <submittedName>
        <fullName evidence="1">Uncharacterized protein</fullName>
    </submittedName>
</protein>
<reference evidence="2" key="1">
    <citation type="submission" date="2014-09" db="EMBL/GenBank/DDBJ databases">
        <authorList>
            <person name="Sharma Rahul"/>
            <person name="Thines Marco"/>
        </authorList>
    </citation>
    <scope>NUCLEOTIDE SEQUENCE [LARGE SCALE GENOMIC DNA]</scope>
</reference>
<keyword evidence="2" id="KW-1185">Reference proteome</keyword>
<dbReference type="EMBL" id="CCYD01000810">
    <property type="protein sequence ID" value="CEG43701.1"/>
    <property type="molecule type" value="Genomic_DNA"/>
</dbReference>
<name>A0A0P1AQX7_PLAHL</name>
<dbReference type="GeneID" id="36409050"/>
<evidence type="ECO:0000313" key="1">
    <source>
        <dbReference type="EMBL" id="CEG43701.1"/>
    </source>
</evidence>
<proteinExistence type="predicted"/>
<evidence type="ECO:0000313" key="2">
    <source>
        <dbReference type="Proteomes" id="UP000054928"/>
    </source>
</evidence>
<accession>A0A0P1AQX7</accession>
<dbReference type="Proteomes" id="UP000054928">
    <property type="component" value="Unassembled WGS sequence"/>
</dbReference>
<organism evidence="1 2">
    <name type="scientific">Plasmopara halstedii</name>
    <name type="common">Downy mildew of sunflower</name>
    <dbReference type="NCBI Taxonomy" id="4781"/>
    <lineage>
        <taxon>Eukaryota</taxon>
        <taxon>Sar</taxon>
        <taxon>Stramenopiles</taxon>
        <taxon>Oomycota</taxon>
        <taxon>Peronosporomycetes</taxon>
        <taxon>Peronosporales</taxon>
        <taxon>Peronosporaceae</taxon>
        <taxon>Plasmopara</taxon>
    </lineage>
</organism>
<dbReference type="RefSeq" id="XP_024580070.1">
    <property type="nucleotide sequence ID" value="XM_024729721.1"/>
</dbReference>
<dbReference type="AlphaFoldDB" id="A0A0P1AQX7"/>